<dbReference type="PANTHER" id="PTHR43537">
    <property type="entry name" value="TRANSCRIPTIONAL REGULATOR, GNTR FAMILY"/>
    <property type="match status" value="1"/>
</dbReference>
<evidence type="ECO:0000313" key="5">
    <source>
        <dbReference type="EMBL" id="QCY45926.1"/>
    </source>
</evidence>
<dbReference type="InterPro" id="IPR011711">
    <property type="entry name" value="GntR_C"/>
</dbReference>
<keyword evidence="1" id="KW-0805">Transcription regulation</keyword>
<dbReference type="SMART" id="SM00895">
    <property type="entry name" value="FCD"/>
    <property type="match status" value="1"/>
</dbReference>
<evidence type="ECO:0000256" key="1">
    <source>
        <dbReference type="ARBA" id="ARBA00023015"/>
    </source>
</evidence>
<accession>A0A5B7WP93</accession>
<name>A0A5B7WP93_9MICC</name>
<protein>
    <submittedName>
        <fullName evidence="5">Transcriptional regulator NanR</fullName>
    </submittedName>
</protein>
<dbReference type="RefSeq" id="WP_138925444.1">
    <property type="nucleotide sequence ID" value="NZ_CP034412.1"/>
</dbReference>
<dbReference type="GO" id="GO:0003700">
    <property type="term" value="F:DNA-binding transcription factor activity"/>
    <property type="evidence" value="ECO:0007669"/>
    <property type="project" value="InterPro"/>
</dbReference>
<dbReference type="Pfam" id="PF07729">
    <property type="entry name" value="FCD"/>
    <property type="match status" value="1"/>
</dbReference>
<proteinExistence type="predicted"/>
<evidence type="ECO:0000256" key="3">
    <source>
        <dbReference type="ARBA" id="ARBA00023163"/>
    </source>
</evidence>
<dbReference type="GO" id="GO:0003677">
    <property type="term" value="F:DNA binding"/>
    <property type="evidence" value="ECO:0007669"/>
    <property type="project" value="UniProtKB-KW"/>
</dbReference>
<dbReference type="EMBL" id="CP034412">
    <property type="protein sequence ID" value="QCY45926.1"/>
    <property type="molecule type" value="Genomic_DNA"/>
</dbReference>
<feature type="domain" description="HTH gntR-type" evidence="4">
    <location>
        <begin position="7"/>
        <end position="74"/>
    </location>
</feature>
<dbReference type="SMART" id="SM00345">
    <property type="entry name" value="HTH_GNTR"/>
    <property type="match status" value="1"/>
</dbReference>
<dbReference type="Gene3D" id="1.10.10.10">
    <property type="entry name" value="Winged helix-like DNA-binding domain superfamily/Winged helix DNA-binding domain"/>
    <property type="match status" value="1"/>
</dbReference>
<evidence type="ECO:0000259" key="4">
    <source>
        <dbReference type="PROSITE" id="PS50949"/>
    </source>
</evidence>
<evidence type="ECO:0000313" key="6">
    <source>
        <dbReference type="Proteomes" id="UP000307000"/>
    </source>
</evidence>
<keyword evidence="6" id="KW-1185">Reference proteome</keyword>
<dbReference type="Pfam" id="PF00392">
    <property type="entry name" value="GntR"/>
    <property type="match status" value="1"/>
</dbReference>
<sequence length="217" mass="23502">MARLQVVSVVQAIIRDLRERIFSGELAPGTPLRETELAARYEVARPTAKAALENLVVSGLLSRNAHQTARVRVLNADDARDIYRTRGIIEAEAVRLLALERRLPQAALQANAEITALRGASPIDIVDPDVRFHAALVDALESPRTSTIYSQLTDEIRLCMSHVQDATLLSTERIAGEHAQLLELISRGESQAAAEVLAAHLANASTRLAGHLAVLAS</sequence>
<evidence type="ECO:0000256" key="2">
    <source>
        <dbReference type="ARBA" id="ARBA00023125"/>
    </source>
</evidence>
<keyword evidence="3" id="KW-0804">Transcription</keyword>
<dbReference type="InterPro" id="IPR036390">
    <property type="entry name" value="WH_DNA-bd_sf"/>
</dbReference>
<organism evidence="5 6">
    <name type="scientific">Glutamicibacter creatinolyticus</name>
    <dbReference type="NCBI Taxonomy" id="162496"/>
    <lineage>
        <taxon>Bacteria</taxon>
        <taxon>Bacillati</taxon>
        <taxon>Actinomycetota</taxon>
        <taxon>Actinomycetes</taxon>
        <taxon>Micrococcales</taxon>
        <taxon>Micrococcaceae</taxon>
        <taxon>Glutamicibacter</taxon>
    </lineage>
</organism>
<dbReference type="SUPFAM" id="SSF46785">
    <property type="entry name" value="Winged helix' DNA-binding domain"/>
    <property type="match status" value="1"/>
</dbReference>
<dbReference type="InterPro" id="IPR008920">
    <property type="entry name" value="TF_FadR/GntR_C"/>
</dbReference>
<dbReference type="PROSITE" id="PS50949">
    <property type="entry name" value="HTH_GNTR"/>
    <property type="match status" value="1"/>
</dbReference>
<dbReference type="InterPro" id="IPR000524">
    <property type="entry name" value="Tscrpt_reg_HTH_GntR"/>
</dbReference>
<dbReference type="SUPFAM" id="SSF48008">
    <property type="entry name" value="GntR ligand-binding domain-like"/>
    <property type="match status" value="1"/>
</dbReference>
<reference evidence="5 6" key="1">
    <citation type="submission" date="2018-12" db="EMBL/GenBank/DDBJ databases">
        <title>Complete Genome Sequence of Glutamicibacter creatinolyticus strain LGCM259,isolated from an abscess of a 12-year-old mare in Italy.</title>
        <authorList>
            <person name="Santos R.G."/>
            <person name="Silva A.L."/>
            <person name="Seyffert N."/>
            <person name="Castro T.L.P."/>
            <person name="Attili A.R."/>
            <person name="Rifici C."/>
            <person name="Mazzullo G."/>
            <person name="Brenig B."/>
            <person name="Venanzi F."/>
            <person name="Azevedo V."/>
        </authorList>
    </citation>
    <scope>NUCLEOTIDE SEQUENCE [LARGE SCALE GENOMIC DNA]</scope>
    <source>
        <strain evidence="5 6">LGCM 259</strain>
    </source>
</reference>
<gene>
    <name evidence="5" type="ORF">GcLGCM259_0137</name>
</gene>
<dbReference type="PANTHER" id="PTHR43537:SF24">
    <property type="entry name" value="GLUCONATE OPERON TRANSCRIPTIONAL REPRESSOR"/>
    <property type="match status" value="1"/>
</dbReference>
<keyword evidence="2" id="KW-0238">DNA-binding</keyword>
<dbReference type="KEGG" id="gcr:GcLGCM259_0137"/>
<dbReference type="InterPro" id="IPR036388">
    <property type="entry name" value="WH-like_DNA-bd_sf"/>
</dbReference>
<dbReference type="Gene3D" id="1.20.120.530">
    <property type="entry name" value="GntR ligand-binding domain-like"/>
    <property type="match status" value="1"/>
</dbReference>
<dbReference type="Proteomes" id="UP000307000">
    <property type="component" value="Chromosome"/>
</dbReference>
<dbReference type="AlphaFoldDB" id="A0A5B7WP93"/>